<dbReference type="Proteomes" id="UP000199413">
    <property type="component" value="Unassembled WGS sequence"/>
</dbReference>
<keyword evidence="6" id="KW-0808">Transferase</keyword>
<keyword evidence="10" id="KW-0067">ATP-binding</keyword>
<dbReference type="Gene3D" id="3.30.565.10">
    <property type="entry name" value="Histidine kinase-like ATPase, C-terminal domain"/>
    <property type="match status" value="1"/>
</dbReference>
<keyword evidence="13 14" id="KW-0472">Membrane</keyword>
<feature type="transmembrane region" description="Helical" evidence="14">
    <location>
        <begin position="36"/>
        <end position="55"/>
    </location>
</feature>
<dbReference type="RefSeq" id="WP_091345647.1">
    <property type="nucleotide sequence ID" value="NZ_FMHV01000002.1"/>
</dbReference>
<evidence type="ECO:0000256" key="12">
    <source>
        <dbReference type="ARBA" id="ARBA00023012"/>
    </source>
</evidence>
<feature type="transmembrane region" description="Helical" evidence="14">
    <location>
        <begin position="12"/>
        <end position="30"/>
    </location>
</feature>
<dbReference type="SMART" id="SM00387">
    <property type="entry name" value="HATPase_c"/>
    <property type="match status" value="1"/>
</dbReference>
<dbReference type="InterPro" id="IPR003661">
    <property type="entry name" value="HisK_dim/P_dom"/>
</dbReference>
<dbReference type="Gene3D" id="1.10.287.130">
    <property type="match status" value="1"/>
</dbReference>
<dbReference type="Gene3D" id="1.20.120.620">
    <property type="entry name" value="Backbone structure of the membrane domain of e. Coli histidine kinase receptor kdpd"/>
    <property type="match status" value="1"/>
</dbReference>
<comment type="subcellular location">
    <subcellularLocation>
        <location evidence="3">Cell membrane</location>
    </subcellularLocation>
    <subcellularLocation>
        <location evidence="2">Membrane</location>
        <topology evidence="2">Multi-pass membrane protein</topology>
    </subcellularLocation>
</comment>
<feature type="transmembrane region" description="Helical" evidence="14">
    <location>
        <begin position="90"/>
        <end position="112"/>
    </location>
</feature>
<dbReference type="SMART" id="SM00388">
    <property type="entry name" value="HisKA"/>
    <property type="match status" value="1"/>
</dbReference>
<evidence type="ECO:0000256" key="9">
    <source>
        <dbReference type="ARBA" id="ARBA00022777"/>
    </source>
</evidence>
<evidence type="ECO:0000256" key="4">
    <source>
        <dbReference type="ARBA" id="ARBA00012438"/>
    </source>
</evidence>
<dbReference type="Pfam" id="PF13493">
    <property type="entry name" value="DUF4118"/>
    <property type="match status" value="1"/>
</dbReference>
<dbReference type="CDD" id="cd00082">
    <property type="entry name" value="HisKA"/>
    <property type="match status" value="1"/>
</dbReference>
<protein>
    <recommendedName>
        <fullName evidence="4">histidine kinase</fullName>
        <ecNumber evidence="4">2.7.13.3</ecNumber>
    </recommendedName>
</protein>
<evidence type="ECO:0000256" key="13">
    <source>
        <dbReference type="ARBA" id="ARBA00023136"/>
    </source>
</evidence>
<evidence type="ECO:0000256" key="1">
    <source>
        <dbReference type="ARBA" id="ARBA00000085"/>
    </source>
</evidence>
<dbReference type="EC" id="2.7.13.3" evidence="4"/>
<dbReference type="GO" id="GO:0005886">
    <property type="term" value="C:plasma membrane"/>
    <property type="evidence" value="ECO:0007669"/>
    <property type="project" value="UniProtKB-SubCell"/>
</dbReference>
<dbReference type="InterPro" id="IPR038318">
    <property type="entry name" value="KdpD_sf"/>
</dbReference>
<keyword evidence="17" id="KW-1185">Reference proteome</keyword>
<dbReference type="InterPro" id="IPR036890">
    <property type="entry name" value="HATPase_C_sf"/>
</dbReference>
<evidence type="ECO:0000256" key="11">
    <source>
        <dbReference type="ARBA" id="ARBA00022989"/>
    </source>
</evidence>
<evidence type="ECO:0000256" key="6">
    <source>
        <dbReference type="ARBA" id="ARBA00022679"/>
    </source>
</evidence>
<dbReference type="CDD" id="cd00075">
    <property type="entry name" value="HATPase"/>
    <property type="match status" value="1"/>
</dbReference>
<dbReference type="InterPro" id="IPR036097">
    <property type="entry name" value="HisK_dim/P_sf"/>
</dbReference>
<dbReference type="InterPro" id="IPR052023">
    <property type="entry name" value="Histidine_kinase_KdpD"/>
</dbReference>
<accession>A0A1C6T1Y0</accession>
<dbReference type="InterPro" id="IPR005467">
    <property type="entry name" value="His_kinase_dom"/>
</dbReference>
<evidence type="ECO:0000256" key="7">
    <source>
        <dbReference type="ARBA" id="ARBA00022692"/>
    </source>
</evidence>
<evidence type="ECO:0000256" key="8">
    <source>
        <dbReference type="ARBA" id="ARBA00022741"/>
    </source>
</evidence>
<evidence type="ECO:0000256" key="3">
    <source>
        <dbReference type="ARBA" id="ARBA00004236"/>
    </source>
</evidence>
<sequence length="458" mass="47588">MRDRSRAYQRMLTGVLLAAVGLAGLTALLVPVRTELALASIVLLYLVVVVAAAAVGGLTAGLAAAVASDLVVNFYYVPPFHTFTVENRDHVITLVVYVAVAVTVSVAVDLAARQRAAAARTGVEAAVLARISAEPVGTGSVAALLSRVREALHMDSAALIETDPAGVERIVAVAGREPTGVPSMSVPARPNLRLVVEGPDLFAPDPRFLARLAAAAARTLDAERLADQAARARQLAEIDRLRAALLAAVGHDLRTPLAGIKAGVSSLRDPDLELAPAGQAELLETIEESADRMSDLVENLLAMSRLQAGALIVDSRPVAVDEVVAAALLHQGPVTVDVDVPDDLPLAYADPGLLERVVANLVANAVRESPSVRVVGRASGDRLSLEVVDHGRGIPAEDRERVFAPFQRLDDRSTEGGLGLGLAIARGFTEAMGGTLTATDTPGGGLTMTITLPQAAAQ</sequence>
<evidence type="ECO:0000259" key="15">
    <source>
        <dbReference type="PROSITE" id="PS50109"/>
    </source>
</evidence>
<dbReference type="InterPro" id="IPR003594">
    <property type="entry name" value="HATPase_dom"/>
</dbReference>
<evidence type="ECO:0000256" key="2">
    <source>
        <dbReference type="ARBA" id="ARBA00004141"/>
    </source>
</evidence>
<keyword evidence="9" id="KW-0418">Kinase</keyword>
<dbReference type="STRING" id="568872.GA0070624_5373"/>
<dbReference type="SUPFAM" id="SSF47384">
    <property type="entry name" value="Homodimeric domain of signal transducing histidine kinase"/>
    <property type="match status" value="1"/>
</dbReference>
<dbReference type="PANTHER" id="PTHR45569">
    <property type="entry name" value="SENSOR PROTEIN KDPD"/>
    <property type="match status" value="1"/>
</dbReference>
<dbReference type="InterPro" id="IPR025201">
    <property type="entry name" value="KdpD_TM"/>
</dbReference>
<dbReference type="PROSITE" id="PS50109">
    <property type="entry name" value="HIS_KIN"/>
    <property type="match status" value="1"/>
</dbReference>
<proteinExistence type="predicted"/>
<evidence type="ECO:0000313" key="17">
    <source>
        <dbReference type="Proteomes" id="UP000199413"/>
    </source>
</evidence>
<keyword evidence="7 14" id="KW-0812">Transmembrane</keyword>
<dbReference type="GO" id="GO:0005524">
    <property type="term" value="F:ATP binding"/>
    <property type="evidence" value="ECO:0007669"/>
    <property type="project" value="UniProtKB-KW"/>
</dbReference>
<comment type="catalytic activity">
    <reaction evidence="1">
        <text>ATP + protein L-histidine = ADP + protein N-phospho-L-histidine.</text>
        <dbReference type="EC" id="2.7.13.3"/>
    </reaction>
</comment>
<evidence type="ECO:0000256" key="5">
    <source>
        <dbReference type="ARBA" id="ARBA00022553"/>
    </source>
</evidence>
<organism evidence="16 17">
    <name type="scientific">Micromonospora rhizosphaerae</name>
    <dbReference type="NCBI Taxonomy" id="568872"/>
    <lineage>
        <taxon>Bacteria</taxon>
        <taxon>Bacillati</taxon>
        <taxon>Actinomycetota</taxon>
        <taxon>Actinomycetes</taxon>
        <taxon>Micromonosporales</taxon>
        <taxon>Micromonosporaceae</taxon>
        <taxon>Micromonospora</taxon>
    </lineage>
</organism>
<evidence type="ECO:0000313" key="16">
    <source>
        <dbReference type="EMBL" id="SCL35836.1"/>
    </source>
</evidence>
<keyword evidence="12" id="KW-0902">Two-component regulatory system</keyword>
<dbReference type="Pfam" id="PF00512">
    <property type="entry name" value="HisKA"/>
    <property type="match status" value="1"/>
</dbReference>
<evidence type="ECO:0000256" key="10">
    <source>
        <dbReference type="ARBA" id="ARBA00022840"/>
    </source>
</evidence>
<dbReference type="SUPFAM" id="SSF55874">
    <property type="entry name" value="ATPase domain of HSP90 chaperone/DNA topoisomerase II/histidine kinase"/>
    <property type="match status" value="1"/>
</dbReference>
<keyword evidence="11 14" id="KW-1133">Transmembrane helix</keyword>
<dbReference type="PANTHER" id="PTHR45569:SF1">
    <property type="entry name" value="SENSOR PROTEIN KDPD"/>
    <property type="match status" value="1"/>
</dbReference>
<gene>
    <name evidence="16" type="ORF">GA0070624_5373</name>
</gene>
<name>A0A1C6T1Y0_9ACTN</name>
<dbReference type="PRINTS" id="PR00344">
    <property type="entry name" value="BCTRLSENSOR"/>
</dbReference>
<dbReference type="AlphaFoldDB" id="A0A1C6T1Y0"/>
<reference evidence="17" key="1">
    <citation type="submission" date="2016-06" db="EMBL/GenBank/DDBJ databases">
        <authorList>
            <person name="Varghese N."/>
            <person name="Submissions Spin"/>
        </authorList>
    </citation>
    <scope>NUCLEOTIDE SEQUENCE [LARGE SCALE GENOMIC DNA]</scope>
    <source>
        <strain evidence="17">DSM 45431</strain>
    </source>
</reference>
<dbReference type="EMBL" id="FMHV01000002">
    <property type="protein sequence ID" value="SCL35836.1"/>
    <property type="molecule type" value="Genomic_DNA"/>
</dbReference>
<dbReference type="GO" id="GO:0000155">
    <property type="term" value="F:phosphorelay sensor kinase activity"/>
    <property type="evidence" value="ECO:0007669"/>
    <property type="project" value="InterPro"/>
</dbReference>
<dbReference type="OrthoDB" id="9806130at2"/>
<evidence type="ECO:0000256" key="14">
    <source>
        <dbReference type="SAM" id="Phobius"/>
    </source>
</evidence>
<dbReference type="InterPro" id="IPR004358">
    <property type="entry name" value="Sig_transdc_His_kin-like_C"/>
</dbReference>
<keyword evidence="5" id="KW-0597">Phosphoprotein</keyword>
<dbReference type="Pfam" id="PF02518">
    <property type="entry name" value="HATPase_c"/>
    <property type="match status" value="1"/>
</dbReference>
<keyword evidence="8" id="KW-0547">Nucleotide-binding</keyword>
<feature type="domain" description="Histidine kinase" evidence="15">
    <location>
        <begin position="248"/>
        <end position="456"/>
    </location>
</feature>